<accession>A0A4Q9VJ90</accession>
<dbReference type="RefSeq" id="WP_131310738.1">
    <property type="nucleotide sequence ID" value="NZ_SJFN01000027.1"/>
</dbReference>
<comment type="caution">
    <text evidence="2">The sequence shown here is derived from an EMBL/GenBank/DDBJ whole genome shotgun (WGS) entry which is preliminary data.</text>
</comment>
<dbReference type="EMBL" id="SJFN01000027">
    <property type="protein sequence ID" value="TBW35244.1"/>
    <property type="molecule type" value="Genomic_DNA"/>
</dbReference>
<feature type="region of interest" description="Disordered" evidence="1">
    <location>
        <begin position="1"/>
        <end position="38"/>
    </location>
</feature>
<protein>
    <submittedName>
        <fullName evidence="2">Uncharacterized protein</fullName>
    </submittedName>
</protein>
<organism evidence="2 3">
    <name type="scientific">Siculibacillus lacustris</name>
    <dbReference type="NCBI Taxonomy" id="1549641"/>
    <lineage>
        <taxon>Bacteria</taxon>
        <taxon>Pseudomonadati</taxon>
        <taxon>Pseudomonadota</taxon>
        <taxon>Alphaproteobacteria</taxon>
        <taxon>Hyphomicrobiales</taxon>
        <taxon>Ancalomicrobiaceae</taxon>
        <taxon>Siculibacillus</taxon>
    </lineage>
</organism>
<dbReference type="Proteomes" id="UP000292781">
    <property type="component" value="Unassembled WGS sequence"/>
</dbReference>
<feature type="region of interest" description="Disordered" evidence="1">
    <location>
        <begin position="60"/>
        <end position="113"/>
    </location>
</feature>
<evidence type="ECO:0000256" key="1">
    <source>
        <dbReference type="SAM" id="MobiDB-lite"/>
    </source>
</evidence>
<gene>
    <name evidence="2" type="ORF">EYW49_16575</name>
</gene>
<keyword evidence="3" id="KW-1185">Reference proteome</keyword>
<evidence type="ECO:0000313" key="2">
    <source>
        <dbReference type="EMBL" id="TBW35244.1"/>
    </source>
</evidence>
<proteinExistence type="predicted"/>
<feature type="compositionally biased region" description="Low complexity" evidence="1">
    <location>
        <begin position="63"/>
        <end position="84"/>
    </location>
</feature>
<evidence type="ECO:0000313" key="3">
    <source>
        <dbReference type="Proteomes" id="UP000292781"/>
    </source>
</evidence>
<sequence>MTMPRTRKPEFGRRAPPALHRPEGLPGGQQPASPTRKRTLVLSLVAAGAVAAAGAHFAEGSRASGCTPAPSAGAAGATVAGSPAFDPLGPTPADPCTSSRGGSGVAHWYRPWS</sequence>
<name>A0A4Q9VJ90_9HYPH</name>
<dbReference type="AlphaFoldDB" id="A0A4Q9VJ90"/>
<reference evidence="2 3" key="1">
    <citation type="submission" date="2019-02" db="EMBL/GenBank/DDBJ databases">
        <title>Siculibacillus lacustris gen. nov., sp. nov., a new rosette-forming bacterium isolated from a freshwater crater lake (Lake St. Ana, Romania).</title>
        <authorList>
            <person name="Felfoldi T."/>
            <person name="Marton Z."/>
            <person name="Szabo A."/>
            <person name="Mentes A."/>
            <person name="Boka K."/>
            <person name="Marialigeti K."/>
            <person name="Mathe I."/>
            <person name="Koncz M."/>
            <person name="Schumann P."/>
            <person name="Toth E."/>
        </authorList>
    </citation>
    <scope>NUCLEOTIDE SEQUENCE [LARGE SCALE GENOMIC DNA]</scope>
    <source>
        <strain evidence="2 3">SA-279</strain>
    </source>
</reference>